<dbReference type="SUPFAM" id="SSF57959">
    <property type="entry name" value="Leucine zipper domain"/>
    <property type="match status" value="1"/>
</dbReference>
<dbReference type="GO" id="GO:0003700">
    <property type="term" value="F:DNA-binding transcription factor activity"/>
    <property type="evidence" value="ECO:0007669"/>
    <property type="project" value="InterPro"/>
</dbReference>
<feature type="compositionally biased region" description="Polar residues" evidence="1">
    <location>
        <begin position="57"/>
        <end position="75"/>
    </location>
</feature>
<dbReference type="PROSITE" id="PS00036">
    <property type="entry name" value="BZIP_BASIC"/>
    <property type="match status" value="1"/>
</dbReference>
<feature type="compositionally biased region" description="Basic and acidic residues" evidence="1">
    <location>
        <begin position="386"/>
        <end position="428"/>
    </location>
</feature>
<dbReference type="InterPro" id="IPR004827">
    <property type="entry name" value="bZIP"/>
</dbReference>
<dbReference type="SMART" id="SM00338">
    <property type="entry name" value="BRLZ"/>
    <property type="match status" value="1"/>
</dbReference>
<feature type="compositionally biased region" description="Low complexity" evidence="1">
    <location>
        <begin position="211"/>
        <end position="229"/>
    </location>
</feature>
<feature type="compositionally biased region" description="Low complexity" evidence="1">
    <location>
        <begin position="247"/>
        <end position="261"/>
    </location>
</feature>
<dbReference type="EMBL" id="JADNYJ010000064">
    <property type="protein sequence ID" value="KAF8894361.1"/>
    <property type="molecule type" value="Genomic_DNA"/>
</dbReference>
<feature type="domain" description="BZIP" evidence="2">
    <location>
        <begin position="76"/>
        <end position="119"/>
    </location>
</feature>
<evidence type="ECO:0000313" key="4">
    <source>
        <dbReference type="Proteomes" id="UP000724874"/>
    </source>
</evidence>
<feature type="region of interest" description="Disordered" evidence="1">
    <location>
        <begin position="378"/>
        <end position="437"/>
    </location>
</feature>
<sequence length="542" mass="57554">MAPSTSFVKSSNINFSSPRQASFSPGPPSPITSVDDDDHDDIDPTHAAGPARKRPRTSSAKDTSAPGSNPAPTLSEQRKEARAHRNRIAAQNSRDRRKAQFAYLERRVVELEEENRRLRVGMGVGSPTVVPAQTLPVFASSSVPLPVTLSHPSDEQLRAERERAKDRENEELRERIKTLERGWETVVRALTAQGLTAGLLGGVQTPPPSTTPTAQPSPSSQTSVSSKPTYNAFPSPAPSHSSLDPELTSSSTTFAPTASLPDFSTSLSHNRIPSPSPAQPAVQPPTHSEPTRHLARVATTGGPSLVRSVSLQRVDFSSAEVQVQSATQVLPSRVPPDSVTDKAMEALYREILASPRASHAAMPVVKGVPASAGAASAAAQVSYSGMEKEEKKEGGDEERKKKEGGEEGHGGVDDDDEKQQREGEERKANKNVSENESAAVMEWANEIEMQRILDSMIMGISSADDFSATMNDGSNNSMDLGALDLAQAGLGIGMGMGMDVAMGLDMDLGMGFSEPGVDYLSTLRTGAGWDGLNLNLGGAGVF</sequence>
<feature type="compositionally biased region" description="Polar residues" evidence="1">
    <location>
        <begin position="1"/>
        <end position="23"/>
    </location>
</feature>
<dbReference type="Proteomes" id="UP000724874">
    <property type="component" value="Unassembled WGS sequence"/>
</dbReference>
<accession>A0A9P5NMS4</accession>
<protein>
    <recommendedName>
        <fullName evidence="2">BZIP domain-containing protein</fullName>
    </recommendedName>
</protein>
<dbReference type="Pfam" id="PF07716">
    <property type="entry name" value="bZIP_2"/>
    <property type="match status" value="1"/>
</dbReference>
<feature type="region of interest" description="Disordered" evidence="1">
    <location>
        <begin position="149"/>
        <end position="171"/>
    </location>
</feature>
<evidence type="ECO:0000313" key="3">
    <source>
        <dbReference type="EMBL" id="KAF8894361.1"/>
    </source>
</evidence>
<dbReference type="Gene3D" id="1.20.5.170">
    <property type="match status" value="1"/>
</dbReference>
<evidence type="ECO:0000256" key="1">
    <source>
        <dbReference type="SAM" id="MobiDB-lite"/>
    </source>
</evidence>
<feature type="compositionally biased region" description="Basic and acidic residues" evidence="1">
    <location>
        <begin position="152"/>
        <end position="171"/>
    </location>
</feature>
<organism evidence="3 4">
    <name type="scientific">Gymnopilus junonius</name>
    <name type="common">Spectacular rustgill mushroom</name>
    <name type="synonym">Gymnopilus spectabilis subsp. junonius</name>
    <dbReference type="NCBI Taxonomy" id="109634"/>
    <lineage>
        <taxon>Eukaryota</taxon>
        <taxon>Fungi</taxon>
        <taxon>Dikarya</taxon>
        <taxon>Basidiomycota</taxon>
        <taxon>Agaricomycotina</taxon>
        <taxon>Agaricomycetes</taxon>
        <taxon>Agaricomycetidae</taxon>
        <taxon>Agaricales</taxon>
        <taxon>Agaricineae</taxon>
        <taxon>Hymenogastraceae</taxon>
        <taxon>Gymnopilus</taxon>
    </lineage>
</organism>
<evidence type="ECO:0000259" key="2">
    <source>
        <dbReference type="PROSITE" id="PS50217"/>
    </source>
</evidence>
<feature type="compositionally biased region" description="Polar residues" evidence="1">
    <location>
        <begin position="262"/>
        <end position="271"/>
    </location>
</feature>
<dbReference type="OrthoDB" id="295274at2759"/>
<feature type="region of interest" description="Disordered" evidence="1">
    <location>
        <begin position="1"/>
        <end position="97"/>
    </location>
</feature>
<gene>
    <name evidence="3" type="ORF">CPB84DRAFT_1748498</name>
</gene>
<dbReference type="PROSITE" id="PS50217">
    <property type="entry name" value="BZIP"/>
    <property type="match status" value="1"/>
</dbReference>
<comment type="caution">
    <text evidence="3">The sequence shown here is derived from an EMBL/GenBank/DDBJ whole genome shotgun (WGS) entry which is preliminary data.</text>
</comment>
<feature type="region of interest" description="Disordered" evidence="1">
    <location>
        <begin position="198"/>
        <end position="291"/>
    </location>
</feature>
<keyword evidence="4" id="KW-1185">Reference proteome</keyword>
<reference evidence="3" key="1">
    <citation type="submission" date="2020-11" db="EMBL/GenBank/DDBJ databases">
        <authorList>
            <consortium name="DOE Joint Genome Institute"/>
            <person name="Ahrendt S."/>
            <person name="Riley R."/>
            <person name="Andreopoulos W."/>
            <person name="LaButti K."/>
            <person name="Pangilinan J."/>
            <person name="Ruiz-duenas F.J."/>
            <person name="Barrasa J.M."/>
            <person name="Sanchez-Garcia M."/>
            <person name="Camarero S."/>
            <person name="Miyauchi S."/>
            <person name="Serrano A."/>
            <person name="Linde D."/>
            <person name="Babiker R."/>
            <person name="Drula E."/>
            <person name="Ayuso-Fernandez I."/>
            <person name="Pacheco R."/>
            <person name="Padilla G."/>
            <person name="Ferreira P."/>
            <person name="Barriuso J."/>
            <person name="Kellner H."/>
            <person name="Castanera R."/>
            <person name="Alfaro M."/>
            <person name="Ramirez L."/>
            <person name="Pisabarro A.G."/>
            <person name="Kuo A."/>
            <person name="Tritt A."/>
            <person name="Lipzen A."/>
            <person name="He G."/>
            <person name="Yan M."/>
            <person name="Ng V."/>
            <person name="Cullen D."/>
            <person name="Martin F."/>
            <person name="Rosso M.-N."/>
            <person name="Henrissat B."/>
            <person name="Hibbett D."/>
            <person name="Martinez A.T."/>
            <person name="Grigoriev I.V."/>
        </authorList>
    </citation>
    <scope>NUCLEOTIDE SEQUENCE</scope>
    <source>
        <strain evidence="3">AH 44721</strain>
    </source>
</reference>
<name>A0A9P5NMS4_GYMJU</name>
<proteinExistence type="predicted"/>
<dbReference type="InterPro" id="IPR046347">
    <property type="entry name" value="bZIP_sf"/>
</dbReference>
<dbReference type="AlphaFoldDB" id="A0A9P5NMS4"/>